<organism evidence="2 3">
    <name type="scientific">Pleodorina starrii</name>
    <dbReference type="NCBI Taxonomy" id="330485"/>
    <lineage>
        <taxon>Eukaryota</taxon>
        <taxon>Viridiplantae</taxon>
        <taxon>Chlorophyta</taxon>
        <taxon>core chlorophytes</taxon>
        <taxon>Chlorophyceae</taxon>
        <taxon>CS clade</taxon>
        <taxon>Chlamydomonadales</taxon>
        <taxon>Volvocaceae</taxon>
        <taxon>Pleodorina</taxon>
    </lineage>
</organism>
<keyword evidence="3" id="KW-1185">Reference proteome</keyword>
<feature type="compositionally biased region" description="Gly residues" evidence="1">
    <location>
        <begin position="619"/>
        <end position="632"/>
    </location>
</feature>
<evidence type="ECO:0000313" key="2">
    <source>
        <dbReference type="EMBL" id="GLC58705.1"/>
    </source>
</evidence>
<protein>
    <submittedName>
        <fullName evidence="2">Uncharacterized protein</fullName>
    </submittedName>
</protein>
<sequence length="871" mass="88398">MWAFDQTCTACACTSRRSSPLRWCDPWSWSCRFRTPRAAQLLPHTLRFSGHSKRRVNRGNGRDELCNGAARDGPLAASVPCFQHLHPAESLSRPTEAPVDLNAASFRLAMDELERLYDIPLVAPRAFQVVAQQRCSAAAAALGALLEASATAATAAEAVATEVALATGGSIPISARSLFLPWELAGSRGAPSAAATATAFAASSVFSQQLPAPQLGPQAPTQPLPRGPMPADKDKDTDTGSADGQTLGSLGSLAALERGAGPLPRIDPRDFPSLTPHHLATLLLECAARKVPLRLSVLQSYADQVSYRAPQLTADELVSALDGLSRYSAQWRNTAAQAPVGTSAAAARRGLGSSSSSSSSSGGRPALPRLSASAFTWADRILMCLLTAGPGSNPLDSAATRVSVSQTAALSPQASTRGATAAGAAHGAERRKRSSGDTGPGGGLLRPRVASLEPHRAVELARLLVQLNVRPPPGWTEGFLRGTCHLVPRMSGANLTRLLELLPALAAAPEAAWWNAVLDTWAPTGPPPPAPARGPMPSPAAAVCGSGGGNGDGGSAGVSDPLAGDGSSCATAAPEAANPGFPAGHRSRHGSSDEGAGAAANGVGRSGGDSGLVHSSGSVDGGGDGDGGGGAASGLSATEVRSAVLYGILTVGLPQGPGAAVLARRLGGWTKAALYDMAREVLASGQLARGAAALGGGGGGLSIAGAVRGFAPSSSNPDPVAAAATIVSGAADFTQAAPPPPSGRSIARALAALPVVMPGASDWASDPAGCGGGVLAVLVTSLEPRLKEQPAGLLVELIRGFSSSRLHPGPRFLLLHAMVLKGRTEELQPRQLLQAARYYTKLGLSPRGGLRAAVLRAREVLRREALKARSA</sequence>
<feature type="compositionally biased region" description="Low complexity" evidence="1">
    <location>
        <begin position="343"/>
        <end position="366"/>
    </location>
</feature>
<proteinExistence type="predicted"/>
<evidence type="ECO:0000313" key="3">
    <source>
        <dbReference type="Proteomes" id="UP001165080"/>
    </source>
</evidence>
<evidence type="ECO:0000256" key="1">
    <source>
        <dbReference type="SAM" id="MobiDB-lite"/>
    </source>
</evidence>
<feature type="compositionally biased region" description="Pro residues" evidence="1">
    <location>
        <begin position="525"/>
        <end position="538"/>
    </location>
</feature>
<feature type="compositionally biased region" description="Polar residues" evidence="1">
    <location>
        <begin position="239"/>
        <end position="248"/>
    </location>
</feature>
<dbReference type="AlphaFoldDB" id="A0A9W6BVW2"/>
<feature type="region of interest" description="Disordered" evidence="1">
    <location>
        <begin position="211"/>
        <end position="248"/>
    </location>
</feature>
<feature type="region of interest" description="Disordered" evidence="1">
    <location>
        <begin position="525"/>
        <end position="634"/>
    </location>
</feature>
<dbReference type="EMBL" id="BRXU01000024">
    <property type="protein sequence ID" value="GLC58705.1"/>
    <property type="molecule type" value="Genomic_DNA"/>
</dbReference>
<accession>A0A9W6BVW2</accession>
<comment type="caution">
    <text evidence="2">The sequence shown here is derived from an EMBL/GenBank/DDBJ whole genome shotgun (WGS) entry which is preliminary data.</text>
</comment>
<feature type="region of interest" description="Disordered" evidence="1">
    <location>
        <begin position="408"/>
        <end position="445"/>
    </location>
</feature>
<name>A0A9W6BVW2_9CHLO</name>
<feature type="compositionally biased region" description="Gly residues" evidence="1">
    <location>
        <begin position="545"/>
        <end position="556"/>
    </location>
</feature>
<gene>
    <name evidence="2" type="primary">PLESTBF000668</name>
    <name evidence="2" type="ORF">PLESTB_001391900</name>
</gene>
<feature type="compositionally biased region" description="Low complexity" evidence="1">
    <location>
        <begin position="414"/>
        <end position="426"/>
    </location>
</feature>
<feature type="region of interest" description="Disordered" evidence="1">
    <location>
        <begin position="338"/>
        <end position="366"/>
    </location>
</feature>
<reference evidence="2 3" key="1">
    <citation type="journal article" date="2023" name="Commun. Biol.">
        <title>Reorganization of the ancestral sex-determining regions during the evolution of trioecy in Pleodorina starrii.</title>
        <authorList>
            <person name="Takahashi K."/>
            <person name="Suzuki S."/>
            <person name="Kawai-Toyooka H."/>
            <person name="Yamamoto K."/>
            <person name="Hamaji T."/>
            <person name="Ootsuki R."/>
            <person name="Yamaguchi H."/>
            <person name="Kawachi M."/>
            <person name="Higashiyama T."/>
            <person name="Nozaki H."/>
        </authorList>
    </citation>
    <scope>NUCLEOTIDE SEQUENCE [LARGE SCALE GENOMIC DNA]</scope>
    <source>
        <strain evidence="2 3">NIES-4479</strain>
    </source>
</reference>
<dbReference type="Proteomes" id="UP001165080">
    <property type="component" value="Unassembled WGS sequence"/>
</dbReference>